<dbReference type="Gene3D" id="3.40.50.720">
    <property type="entry name" value="NAD(P)-binding Rossmann-like Domain"/>
    <property type="match status" value="1"/>
</dbReference>
<dbReference type="FunFam" id="3.40.50.720:FF:000084">
    <property type="entry name" value="Short-chain dehydrogenase reductase"/>
    <property type="match status" value="1"/>
</dbReference>
<dbReference type="PRINTS" id="PR00081">
    <property type="entry name" value="GDHRDH"/>
</dbReference>
<dbReference type="GO" id="GO:0016616">
    <property type="term" value="F:oxidoreductase activity, acting on the CH-OH group of donors, NAD or NADP as acceptor"/>
    <property type="evidence" value="ECO:0007669"/>
    <property type="project" value="TreeGrafter"/>
</dbReference>
<name>A0A381Q225_9ZZZZ</name>
<dbReference type="InterPro" id="IPR036291">
    <property type="entry name" value="NAD(P)-bd_dom_sf"/>
</dbReference>
<gene>
    <name evidence="2" type="ORF">METZ01_LOCUS25203</name>
</gene>
<dbReference type="PANTHER" id="PTHR42760">
    <property type="entry name" value="SHORT-CHAIN DEHYDROGENASES/REDUCTASES FAMILY MEMBER"/>
    <property type="match status" value="1"/>
</dbReference>
<proteinExistence type="inferred from homology"/>
<dbReference type="InterPro" id="IPR002347">
    <property type="entry name" value="SDR_fam"/>
</dbReference>
<reference evidence="2" key="1">
    <citation type="submission" date="2018-05" db="EMBL/GenBank/DDBJ databases">
        <authorList>
            <person name="Lanie J.A."/>
            <person name="Ng W.-L."/>
            <person name="Kazmierczak K.M."/>
            <person name="Andrzejewski T.M."/>
            <person name="Davidsen T.M."/>
            <person name="Wayne K.J."/>
            <person name="Tettelin H."/>
            <person name="Glass J.I."/>
            <person name="Rusch D."/>
            <person name="Podicherti R."/>
            <person name="Tsui H.-C.T."/>
            <person name="Winkler M.E."/>
        </authorList>
    </citation>
    <scope>NUCLEOTIDE SEQUENCE</scope>
</reference>
<evidence type="ECO:0000313" key="2">
    <source>
        <dbReference type="EMBL" id="SUZ72349.1"/>
    </source>
</evidence>
<sequence length="257" mass="27592">MTYDGFDLTGKVAVVTGGNGGIGLGFARALAAAGADVSVWGTNPDKNSAAEEELRAINPSASSVRCDVSNEQEVEECMASVIERYGRIDGCFPNAGIGTQNQKPFFEHSNEDWFSVLDVNLNGVFYTLRAATRQMVEQGEGGSLVLTSSGTAIQGAAKGQAYGASKGAMLAMMMGLSVEMARYKITANAVIPGWIETDMTAELFNWEKFANNVMPRIPMRRWGQPDDFGAIAVYLMSDASRWHTGDVIKIDGGFSIF</sequence>
<evidence type="ECO:0000256" key="1">
    <source>
        <dbReference type="ARBA" id="ARBA00006484"/>
    </source>
</evidence>
<dbReference type="PROSITE" id="PS00061">
    <property type="entry name" value="ADH_SHORT"/>
    <property type="match status" value="1"/>
</dbReference>
<dbReference type="Pfam" id="PF13561">
    <property type="entry name" value="adh_short_C2"/>
    <property type="match status" value="1"/>
</dbReference>
<dbReference type="AlphaFoldDB" id="A0A381Q225"/>
<evidence type="ECO:0008006" key="3">
    <source>
        <dbReference type="Google" id="ProtNLM"/>
    </source>
</evidence>
<dbReference type="EMBL" id="UINC01001150">
    <property type="protein sequence ID" value="SUZ72349.1"/>
    <property type="molecule type" value="Genomic_DNA"/>
</dbReference>
<dbReference type="SUPFAM" id="SSF51735">
    <property type="entry name" value="NAD(P)-binding Rossmann-fold domains"/>
    <property type="match status" value="1"/>
</dbReference>
<protein>
    <recommendedName>
        <fullName evidence="3">2-deoxy-D-gluconate 3-dehydrogenase</fullName>
    </recommendedName>
</protein>
<organism evidence="2">
    <name type="scientific">marine metagenome</name>
    <dbReference type="NCBI Taxonomy" id="408172"/>
    <lineage>
        <taxon>unclassified sequences</taxon>
        <taxon>metagenomes</taxon>
        <taxon>ecological metagenomes</taxon>
    </lineage>
</organism>
<dbReference type="InterPro" id="IPR020904">
    <property type="entry name" value="Sc_DH/Rdtase_CS"/>
</dbReference>
<comment type="similarity">
    <text evidence="1">Belongs to the short-chain dehydrogenases/reductases (SDR) family.</text>
</comment>
<accession>A0A381Q225</accession>
<dbReference type="CDD" id="cd05233">
    <property type="entry name" value="SDR_c"/>
    <property type="match status" value="1"/>
</dbReference>